<dbReference type="PROSITE" id="PS00676">
    <property type="entry name" value="SIGMA54_INTERACT_2"/>
    <property type="match status" value="1"/>
</dbReference>
<evidence type="ECO:0000256" key="1">
    <source>
        <dbReference type="ARBA" id="ARBA00002167"/>
    </source>
</evidence>
<dbReference type="InterPro" id="IPR025943">
    <property type="entry name" value="Sigma_54_int_dom_ATP-bd_2"/>
</dbReference>
<dbReference type="InterPro" id="IPR025944">
    <property type="entry name" value="Sigma_54_int_dom_CS"/>
</dbReference>
<gene>
    <name evidence="14" type="primary">nifA</name>
    <name evidence="14" type="ORF">HQ394_18675</name>
</gene>
<evidence type="ECO:0000313" key="14">
    <source>
        <dbReference type="EMBL" id="QNT70964.1"/>
    </source>
</evidence>
<name>A0A7H1N5H8_9PROT</name>
<dbReference type="SUPFAM" id="SSF55781">
    <property type="entry name" value="GAF domain-like"/>
    <property type="match status" value="1"/>
</dbReference>
<feature type="domain" description="Sigma-54 factor interaction" evidence="13">
    <location>
        <begin position="206"/>
        <end position="434"/>
    </location>
</feature>
<dbReference type="Pfam" id="PF02954">
    <property type="entry name" value="HTH_8"/>
    <property type="match status" value="1"/>
</dbReference>
<dbReference type="PRINTS" id="PR01590">
    <property type="entry name" value="HTHFIS"/>
</dbReference>
<keyword evidence="4" id="KW-0547">Nucleotide-binding</keyword>
<dbReference type="InterPro" id="IPR002078">
    <property type="entry name" value="Sigma_54_int"/>
</dbReference>
<evidence type="ECO:0000256" key="10">
    <source>
        <dbReference type="ARBA" id="ARBA00023163"/>
    </source>
</evidence>
<dbReference type="EMBL" id="CP053923">
    <property type="protein sequence ID" value="QNT70964.1"/>
    <property type="molecule type" value="Genomic_DNA"/>
</dbReference>
<evidence type="ECO:0000313" key="15">
    <source>
        <dbReference type="Proteomes" id="UP000516369"/>
    </source>
</evidence>
<evidence type="ECO:0000256" key="11">
    <source>
        <dbReference type="ARBA" id="ARBA00023231"/>
    </source>
</evidence>
<keyword evidence="10 12" id="KW-0804">Transcription</keyword>
<evidence type="ECO:0000256" key="5">
    <source>
        <dbReference type="ARBA" id="ARBA00022840"/>
    </source>
</evidence>
<comment type="subunit">
    <text evidence="2 12">Interacts with sigma-54.</text>
</comment>
<dbReference type="InterPro" id="IPR029016">
    <property type="entry name" value="GAF-like_dom_sf"/>
</dbReference>
<dbReference type="InterPro" id="IPR003593">
    <property type="entry name" value="AAA+_ATPase"/>
</dbReference>
<dbReference type="GO" id="GO:0000160">
    <property type="term" value="P:phosphorelay signal transduction system"/>
    <property type="evidence" value="ECO:0007669"/>
    <property type="project" value="UniProtKB-UniRule"/>
</dbReference>
<accession>A0A7H1N5H8</accession>
<dbReference type="Pfam" id="PF01590">
    <property type="entry name" value="GAF"/>
    <property type="match status" value="1"/>
</dbReference>
<dbReference type="Pfam" id="PF00158">
    <property type="entry name" value="Sigma54_activat"/>
    <property type="match status" value="1"/>
</dbReference>
<evidence type="ECO:0000256" key="9">
    <source>
        <dbReference type="ARBA" id="ARBA00023159"/>
    </source>
</evidence>
<dbReference type="Gene3D" id="3.40.50.300">
    <property type="entry name" value="P-loop containing nucleotide triphosphate hydrolases"/>
    <property type="match status" value="1"/>
</dbReference>
<dbReference type="KEGG" id="dvn:HQ394_18675"/>
<dbReference type="Gene3D" id="1.10.8.60">
    <property type="match status" value="1"/>
</dbReference>
<dbReference type="GO" id="GO:0009399">
    <property type="term" value="P:nitrogen fixation"/>
    <property type="evidence" value="ECO:0007669"/>
    <property type="project" value="UniProtKB-UniRule"/>
</dbReference>
<dbReference type="Gene3D" id="1.10.10.60">
    <property type="entry name" value="Homeodomain-like"/>
    <property type="match status" value="1"/>
</dbReference>
<dbReference type="GO" id="GO:0043565">
    <property type="term" value="F:sequence-specific DNA binding"/>
    <property type="evidence" value="ECO:0007669"/>
    <property type="project" value="InterPro"/>
</dbReference>
<keyword evidence="9 12" id="KW-0010">Activator</keyword>
<dbReference type="GO" id="GO:0003700">
    <property type="term" value="F:DNA-binding transcription factor activity"/>
    <property type="evidence" value="ECO:0007669"/>
    <property type="project" value="UniProtKB-UniRule"/>
</dbReference>
<dbReference type="GO" id="GO:0005524">
    <property type="term" value="F:ATP binding"/>
    <property type="evidence" value="ECO:0007669"/>
    <property type="project" value="UniProtKB-KW"/>
</dbReference>
<dbReference type="Proteomes" id="UP000516369">
    <property type="component" value="Chromosome"/>
</dbReference>
<evidence type="ECO:0000256" key="4">
    <source>
        <dbReference type="ARBA" id="ARBA00022741"/>
    </source>
</evidence>
<dbReference type="SUPFAM" id="SSF52540">
    <property type="entry name" value="P-loop containing nucleoside triphosphate hydrolases"/>
    <property type="match status" value="1"/>
</dbReference>
<evidence type="ECO:0000259" key="13">
    <source>
        <dbReference type="PROSITE" id="PS50045"/>
    </source>
</evidence>
<proteinExistence type="predicted"/>
<protein>
    <recommendedName>
        <fullName evidence="3 12">Nif-specific regulatory protein</fullName>
    </recommendedName>
</protein>
<dbReference type="Gene3D" id="3.30.450.40">
    <property type="match status" value="1"/>
</dbReference>
<keyword evidence="6 12" id="KW-0902">Two-component regulatory system</keyword>
<evidence type="ECO:0000256" key="12">
    <source>
        <dbReference type="RuleBase" id="RU368029"/>
    </source>
</evidence>
<evidence type="ECO:0000256" key="8">
    <source>
        <dbReference type="ARBA" id="ARBA00023125"/>
    </source>
</evidence>
<dbReference type="AlphaFoldDB" id="A0A7H1N5H8"/>
<keyword evidence="7 12" id="KW-0805">Transcription regulation</keyword>
<dbReference type="InterPro" id="IPR002197">
    <property type="entry name" value="HTH_Fis"/>
</dbReference>
<dbReference type="PANTHER" id="PTHR32071">
    <property type="entry name" value="TRANSCRIPTIONAL REGULATORY PROTEIN"/>
    <property type="match status" value="1"/>
</dbReference>
<dbReference type="InterPro" id="IPR010113">
    <property type="entry name" value="Nif-specific_regulatory_prot"/>
</dbReference>
<dbReference type="InterPro" id="IPR058031">
    <property type="entry name" value="AAA_lid_NorR"/>
</dbReference>
<dbReference type="InterPro" id="IPR003018">
    <property type="entry name" value="GAF"/>
</dbReference>
<evidence type="ECO:0000256" key="7">
    <source>
        <dbReference type="ARBA" id="ARBA00023015"/>
    </source>
</evidence>
<keyword evidence="8 12" id="KW-0238">DNA-binding</keyword>
<sequence length="542" mass="59739">MTIERPRNTAALSLVSLYEISKILSSSTNLEASLRAVLNLMSSYLEMRRGVVAIVDDAGAIEVTAACPGRVADQNGGANLPEEVARRILNGQMPFVTENISEHPLLADYVGATGALDDERISLIGVPIKTFGRPFGVLAVARVWNDATEISFGDDVRLLTMVANLIAQTVRLHQRVGEREAIRAVPRNNLKPAVQTALKEMGVDTVIGHSKPMQSVFAQVHLVAPTKSTVILRGESGTGKELIAHAVHALSPRKDGPFIKVNCAALPDTLLESELFGHEKGSFTGAIHDRKGRFELADGGTLFLDEIGEISQTFQAKLLRVLQEREFERVGGSRTIKVDVRIVCATNRNLEDAVAKGDFRADLYYRINVVPVFIPALRERKEDIPSLAEHFLNQFNEENERQMRFAGSALQVLARCSFPGNVRELENCVQRVATMTRGEVIEDLALPCQTSQCHCQVLMPRPAFQMATAPTEAEQLADAADVADWNEMDDLDNLDALPQRDRLVRVMEKCGWVQAKAARILGLTPRQIGYALRKHNISIKRL</sequence>
<keyword evidence="15" id="KW-1185">Reference proteome</keyword>
<keyword evidence="11 12" id="KW-0535">Nitrogen fixation</keyword>
<dbReference type="CDD" id="cd00009">
    <property type="entry name" value="AAA"/>
    <property type="match status" value="1"/>
</dbReference>
<evidence type="ECO:0000256" key="2">
    <source>
        <dbReference type="ARBA" id="ARBA00011135"/>
    </source>
</evidence>
<comment type="function">
    <text evidence="1 12">Required for activation of most nif operons, which are directly involved in nitrogen fixation.</text>
</comment>
<dbReference type="Pfam" id="PF25601">
    <property type="entry name" value="AAA_lid_14"/>
    <property type="match status" value="1"/>
</dbReference>
<evidence type="ECO:0000256" key="3">
    <source>
        <dbReference type="ARBA" id="ARBA00015308"/>
    </source>
</evidence>
<dbReference type="PANTHER" id="PTHR32071:SF117">
    <property type="entry name" value="PTS-DEPENDENT DIHYDROXYACETONE KINASE OPERON REGULATORY PROTEIN-RELATED"/>
    <property type="match status" value="1"/>
</dbReference>
<reference evidence="14 15" key="1">
    <citation type="submission" date="2020-05" db="EMBL/GenBank/DDBJ databases">
        <title>Complete closed genome sequence of Defluviicoccus vanus.</title>
        <authorList>
            <person name="Bessarab I."/>
            <person name="Arumugam K."/>
            <person name="Maszenan A.M."/>
            <person name="Seviour R.J."/>
            <person name="Williams R.B."/>
        </authorList>
    </citation>
    <scope>NUCLEOTIDE SEQUENCE [LARGE SCALE GENOMIC DNA]</scope>
    <source>
        <strain evidence="14 15">Ben 114</strain>
    </source>
</reference>
<dbReference type="FunFam" id="3.40.50.300:FF:000006">
    <property type="entry name" value="DNA-binding transcriptional regulator NtrC"/>
    <property type="match status" value="1"/>
</dbReference>
<dbReference type="SMART" id="SM00065">
    <property type="entry name" value="GAF"/>
    <property type="match status" value="1"/>
</dbReference>
<organism evidence="14 15">
    <name type="scientific">Defluviicoccus vanus</name>
    <dbReference type="NCBI Taxonomy" id="111831"/>
    <lineage>
        <taxon>Bacteria</taxon>
        <taxon>Pseudomonadati</taxon>
        <taxon>Pseudomonadota</taxon>
        <taxon>Alphaproteobacteria</taxon>
        <taxon>Rhodospirillales</taxon>
        <taxon>Rhodospirillaceae</taxon>
        <taxon>Defluviicoccus</taxon>
    </lineage>
</organism>
<dbReference type="SMART" id="SM00382">
    <property type="entry name" value="AAA"/>
    <property type="match status" value="1"/>
</dbReference>
<dbReference type="InterPro" id="IPR025662">
    <property type="entry name" value="Sigma_54_int_dom_ATP-bd_1"/>
</dbReference>
<dbReference type="PROSITE" id="PS00688">
    <property type="entry name" value="SIGMA54_INTERACT_3"/>
    <property type="match status" value="1"/>
</dbReference>
<keyword evidence="5" id="KW-0067">ATP-binding</keyword>
<dbReference type="PROSITE" id="PS50045">
    <property type="entry name" value="SIGMA54_INTERACT_4"/>
    <property type="match status" value="1"/>
</dbReference>
<dbReference type="PROSITE" id="PS00675">
    <property type="entry name" value="SIGMA54_INTERACT_1"/>
    <property type="match status" value="1"/>
</dbReference>
<dbReference type="InterPro" id="IPR027417">
    <property type="entry name" value="P-loop_NTPase"/>
</dbReference>
<dbReference type="NCBIfam" id="TIGR01817">
    <property type="entry name" value="nifA"/>
    <property type="match status" value="1"/>
</dbReference>
<evidence type="ECO:0000256" key="6">
    <source>
        <dbReference type="ARBA" id="ARBA00023012"/>
    </source>
</evidence>
<dbReference type="RefSeq" id="WP_190261424.1">
    <property type="nucleotide sequence ID" value="NZ_CP053923.1"/>
</dbReference>